<dbReference type="eggNOG" id="ENOG5030UHC">
    <property type="taxonomic scope" value="Bacteria"/>
</dbReference>
<evidence type="ECO:0008006" key="3">
    <source>
        <dbReference type="Google" id="ProtNLM"/>
    </source>
</evidence>
<gene>
    <name evidence="1" type="ORF">HMPREF9194_00428</name>
</gene>
<comment type="caution">
    <text evidence="1">The sequence shown here is derived from an EMBL/GenBank/DDBJ whole genome shotgun (WGS) entry which is preliminary data.</text>
</comment>
<dbReference type="HOGENOM" id="CLU_2572856_0_0_12"/>
<dbReference type="EMBL" id="ATFF01000002">
    <property type="protein sequence ID" value="EPF32430.1"/>
    <property type="molecule type" value="Genomic_DNA"/>
</dbReference>
<proteinExistence type="predicted"/>
<dbReference type="AlphaFoldDB" id="S3K4G5"/>
<dbReference type="PATRIC" id="fig|1125699.3.peg.434"/>
<dbReference type="OrthoDB" id="363045at2"/>
<organism evidence="1 2">
    <name type="scientific">Treponema maltophilum ATCC 51939</name>
    <dbReference type="NCBI Taxonomy" id="1125699"/>
    <lineage>
        <taxon>Bacteria</taxon>
        <taxon>Pseudomonadati</taxon>
        <taxon>Spirochaetota</taxon>
        <taxon>Spirochaetia</taxon>
        <taxon>Spirochaetales</taxon>
        <taxon>Treponemataceae</taxon>
        <taxon>Treponema</taxon>
    </lineage>
</organism>
<accession>S3K4G5</accession>
<protein>
    <recommendedName>
        <fullName evidence="3">Zinc-ribbon domain-containing protein</fullName>
    </recommendedName>
</protein>
<sequence length="81" mass="9360">MQSVTICRFCGRTIDGEFVYCPWCGLSRLGGEQAFQNAPRVFERLEDIKEKGLSGRISKMEQSLDDIEQDLIRFMEAPKKR</sequence>
<dbReference type="RefSeq" id="WP_016524727.1">
    <property type="nucleotide sequence ID" value="NZ_KE332518.1"/>
</dbReference>
<reference evidence="1 2" key="1">
    <citation type="submission" date="2013-04" db="EMBL/GenBank/DDBJ databases">
        <title>The Genome Sequence of Treponema maltophilum ATCC 51939.</title>
        <authorList>
            <consortium name="The Broad Institute Genomics Platform"/>
            <person name="Earl A."/>
            <person name="Ward D."/>
            <person name="Feldgarden M."/>
            <person name="Gevers D."/>
            <person name="Leonetti C."/>
            <person name="Blanton J.M."/>
            <person name="Dewhirst F.E."/>
            <person name="Izard J."/>
            <person name="Walker B."/>
            <person name="Young S."/>
            <person name="Zeng Q."/>
            <person name="Gargeya S."/>
            <person name="Fitzgerald M."/>
            <person name="Haas B."/>
            <person name="Abouelleil A."/>
            <person name="Allen A.W."/>
            <person name="Alvarado L."/>
            <person name="Arachchi H.M."/>
            <person name="Berlin A.M."/>
            <person name="Chapman S.B."/>
            <person name="Gainer-Dewar J."/>
            <person name="Goldberg J."/>
            <person name="Griggs A."/>
            <person name="Gujja S."/>
            <person name="Hansen M."/>
            <person name="Howarth C."/>
            <person name="Imamovic A."/>
            <person name="Ireland A."/>
            <person name="Larimer J."/>
            <person name="McCowan C."/>
            <person name="Murphy C."/>
            <person name="Pearson M."/>
            <person name="Poon T.W."/>
            <person name="Priest M."/>
            <person name="Roberts A."/>
            <person name="Saif S."/>
            <person name="Shea T."/>
            <person name="Sisk P."/>
            <person name="Sykes S."/>
            <person name="Wortman J."/>
            <person name="Nusbaum C."/>
            <person name="Birren B."/>
        </authorList>
    </citation>
    <scope>NUCLEOTIDE SEQUENCE [LARGE SCALE GENOMIC DNA]</scope>
    <source>
        <strain evidence="1 2">ATCC 51939</strain>
    </source>
</reference>
<evidence type="ECO:0000313" key="2">
    <source>
        <dbReference type="Proteomes" id="UP000014541"/>
    </source>
</evidence>
<name>S3K4G5_TREMA</name>
<keyword evidence="2" id="KW-1185">Reference proteome</keyword>
<evidence type="ECO:0000313" key="1">
    <source>
        <dbReference type="EMBL" id="EPF32430.1"/>
    </source>
</evidence>
<dbReference type="Proteomes" id="UP000014541">
    <property type="component" value="Unassembled WGS sequence"/>
</dbReference>
<dbReference type="STRING" id="1125699.HMPREF9194_00428"/>